<organism evidence="1 2">
    <name type="scientific">Chryseobacterium taihuense</name>
    <dbReference type="NCBI Taxonomy" id="1141221"/>
    <lineage>
        <taxon>Bacteria</taxon>
        <taxon>Pseudomonadati</taxon>
        <taxon>Bacteroidota</taxon>
        <taxon>Flavobacteriia</taxon>
        <taxon>Flavobacteriales</taxon>
        <taxon>Weeksellaceae</taxon>
        <taxon>Chryseobacterium group</taxon>
        <taxon>Chryseobacterium</taxon>
    </lineage>
</organism>
<proteinExistence type="predicted"/>
<protein>
    <submittedName>
        <fullName evidence="1">Uncharacterized protein</fullName>
    </submittedName>
</protein>
<dbReference type="AlphaFoldDB" id="A0A4U8WBA6"/>
<dbReference type="EMBL" id="LR215974">
    <property type="protein sequence ID" value="VFB03542.1"/>
    <property type="molecule type" value="Genomic_DNA"/>
</dbReference>
<evidence type="ECO:0000313" key="1">
    <source>
        <dbReference type="EMBL" id="VFB03542.1"/>
    </source>
</evidence>
<gene>
    <name evidence="1" type="ORF">NCTC12078_01557</name>
</gene>
<name>A0A4U8WBA6_9FLAO</name>
<accession>A0A4U8WBA6</accession>
<sequence>MLFFFLISCSKEENTFKFNFSNYIINISLKKNHQFLREYQRYLTITSTDGTKLSSIELKEDIGTGANSYLFEKANDYILIDCDGNWYSINKKNGAINLLGNFFGKKLPDNYLGTFVIDGNKIIFKKQQNLNLKDIYVFGGE</sequence>
<dbReference type="Proteomes" id="UP000290013">
    <property type="component" value="Chromosome"/>
</dbReference>
<dbReference type="KEGG" id="ctai:NCTC12078_01557"/>
<evidence type="ECO:0000313" key="2">
    <source>
        <dbReference type="Proteomes" id="UP000290013"/>
    </source>
</evidence>
<reference evidence="1 2" key="1">
    <citation type="submission" date="2019-02" db="EMBL/GenBank/DDBJ databases">
        <authorList>
            <consortium name="Pathogen Informatics"/>
        </authorList>
    </citation>
    <scope>NUCLEOTIDE SEQUENCE [LARGE SCALE GENOMIC DNA]</scope>
    <source>
        <strain evidence="1 2">3012STDY6944375</strain>
    </source>
</reference>